<proteinExistence type="predicted"/>
<keyword evidence="3" id="KW-1185">Reference proteome</keyword>
<accession>A0ABQ2Z2X2</accession>
<gene>
    <name evidence="2" type="ORF">GCM10010324_53360</name>
</gene>
<feature type="transmembrane region" description="Helical" evidence="1">
    <location>
        <begin position="118"/>
        <end position="137"/>
    </location>
</feature>
<sequence>MGLFGGWSTGRGLYGGYRVGGPMRRRRAMGSHAFQSTSTPANSASANDVPTWLTLCLTLPGIVLPIAGAVWLGVWAWQAVHEGMFSNAMWVVLSVGCILIAAAVGALAGVLLALPVTVVLPLIAGVLIGIVRAFRWMKSRVLPRAPRTSEPSDQTVDLGK</sequence>
<organism evidence="2 3">
    <name type="scientific">Streptomyces hiroshimensis</name>
    <dbReference type="NCBI Taxonomy" id="66424"/>
    <lineage>
        <taxon>Bacteria</taxon>
        <taxon>Bacillati</taxon>
        <taxon>Actinomycetota</taxon>
        <taxon>Actinomycetes</taxon>
        <taxon>Kitasatosporales</taxon>
        <taxon>Streptomycetaceae</taxon>
        <taxon>Streptomyces</taxon>
    </lineage>
</organism>
<feature type="transmembrane region" description="Helical" evidence="1">
    <location>
        <begin position="52"/>
        <end position="77"/>
    </location>
</feature>
<keyword evidence="1" id="KW-1133">Transmembrane helix</keyword>
<feature type="transmembrane region" description="Helical" evidence="1">
    <location>
        <begin position="89"/>
        <end position="112"/>
    </location>
</feature>
<reference evidence="3" key="1">
    <citation type="journal article" date="2019" name="Int. J. Syst. Evol. Microbiol.">
        <title>The Global Catalogue of Microorganisms (GCM) 10K type strain sequencing project: providing services to taxonomists for standard genome sequencing and annotation.</title>
        <authorList>
            <consortium name="The Broad Institute Genomics Platform"/>
            <consortium name="The Broad Institute Genome Sequencing Center for Infectious Disease"/>
            <person name="Wu L."/>
            <person name="Ma J."/>
        </authorList>
    </citation>
    <scope>NUCLEOTIDE SEQUENCE [LARGE SCALE GENOMIC DNA]</scope>
    <source>
        <strain evidence="3">JCM 4586</strain>
    </source>
</reference>
<keyword evidence="1" id="KW-0472">Membrane</keyword>
<dbReference type="Proteomes" id="UP000659223">
    <property type="component" value="Unassembled WGS sequence"/>
</dbReference>
<name>A0ABQ2Z2X2_9ACTN</name>
<evidence type="ECO:0000313" key="2">
    <source>
        <dbReference type="EMBL" id="GGY00095.1"/>
    </source>
</evidence>
<dbReference type="EMBL" id="BMUT01000012">
    <property type="protein sequence ID" value="GGY00095.1"/>
    <property type="molecule type" value="Genomic_DNA"/>
</dbReference>
<evidence type="ECO:0000313" key="3">
    <source>
        <dbReference type="Proteomes" id="UP000659223"/>
    </source>
</evidence>
<keyword evidence="1" id="KW-0812">Transmembrane</keyword>
<protein>
    <submittedName>
        <fullName evidence="2">Uncharacterized protein</fullName>
    </submittedName>
</protein>
<comment type="caution">
    <text evidence="2">The sequence shown here is derived from an EMBL/GenBank/DDBJ whole genome shotgun (WGS) entry which is preliminary data.</text>
</comment>
<evidence type="ECO:0000256" key="1">
    <source>
        <dbReference type="SAM" id="Phobius"/>
    </source>
</evidence>